<feature type="compositionally biased region" description="Basic and acidic residues" evidence="1">
    <location>
        <begin position="10"/>
        <end position="19"/>
    </location>
</feature>
<accession>A0A7W3IRS8</accession>
<dbReference type="SUPFAM" id="SSF55781">
    <property type="entry name" value="GAF domain-like"/>
    <property type="match status" value="1"/>
</dbReference>
<dbReference type="EMBL" id="JACGWT010000002">
    <property type="protein sequence ID" value="MBA8794079.1"/>
    <property type="molecule type" value="Genomic_DNA"/>
</dbReference>
<sequence>MTTLPSAADPDLHDADRSTAGDGSSLAELAEAFRLLVRELADGSLTTTAQVVPGLTRRLLPQAHYVELVEHRDGRLRPLGRTDATIDTVLRIGEETGAAPVLEVLHSNDVVVCPDVRTEERWPEWARRVGAETSIASALCFRLYLTREHRVAFTLYSEWPEAFDSEDVALGSILASYCSLASLSELVIGEPVASERSSEVFREIGVAITLLTGQGMAAQEAHRTLTDAGRRLGATLEPDGAHPAD</sequence>
<dbReference type="Pfam" id="PF13185">
    <property type="entry name" value="GAF_2"/>
    <property type="match status" value="1"/>
</dbReference>
<name>A0A7W3IRS8_9ACTN</name>
<feature type="region of interest" description="Disordered" evidence="1">
    <location>
        <begin position="1"/>
        <end position="21"/>
    </location>
</feature>
<feature type="domain" description="GAF" evidence="2">
    <location>
        <begin position="65"/>
        <end position="181"/>
    </location>
</feature>
<comment type="caution">
    <text evidence="3">The sequence shown here is derived from an EMBL/GenBank/DDBJ whole genome shotgun (WGS) entry which is preliminary data.</text>
</comment>
<organism evidence="3 4">
    <name type="scientific">Microlunatus kandeliicorticis</name>
    <dbReference type="NCBI Taxonomy" id="1759536"/>
    <lineage>
        <taxon>Bacteria</taxon>
        <taxon>Bacillati</taxon>
        <taxon>Actinomycetota</taxon>
        <taxon>Actinomycetes</taxon>
        <taxon>Propionibacteriales</taxon>
        <taxon>Propionibacteriaceae</taxon>
        <taxon>Microlunatus</taxon>
    </lineage>
</organism>
<dbReference type="Gene3D" id="3.30.450.40">
    <property type="match status" value="1"/>
</dbReference>
<dbReference type="RefSeq" id="WP_182559598.1">
    <property type="nucleotide sequence ID" value="NZ_JACGWT010000002.1"/>
</dbReference>
<proteinExistence type="predicted"/>
<evidence type="ECO:0000256" key="1">
    <source>
        <dbReference type="SAM" id="MobiDB-lite"/>
    </source>
</evidence>
<dbReference type="InterPro" id="IPR029016">
    <property type="entry name" value="GAF-like_dom_sf"/>
</dbReference>
<protein>
    <recommendedName>
        <fullName evidence="2">GAF domain-containing protein</fullName>
    </recommendedName>
</protein>
<evidence type="ECO:0000313" key="4">
    <source>
        <dbReference type="Proteomes" id="UP000523079"/>
    </source>
</evidence>
<dbReference type="InterPro" id="IPR003018">
    <property type="entry name" value="GAF"/>
</dbReference>
<dbReference type="AlphaFoldDB" id="A0A7W3IRS8"/>
<keyword evidence="4" id="KW-1185">Reference proteome</keyword>
<evidence type="ECO:0000313" key="3">
    <source>
        <dbReference type="EMBL" id="MBA8794079.1"/>
    </source>
</evidence>
<dbReference type="Proteomes" id="UP000523079">
    <property type="component" value="Unassembled WGS sequence"/>
</dbReference>
<gene>
    <name evidence="3" type="ORF">FHX74_001684</name>
</gene>
<evidence type="ECO:0000259" key="2">
    <source>
        <dbReference type="Pfam" id="PF13185"/>
    </source>
</evidence>
<reference evidence="3 4" key="1">
    <citation type="submission" date="2020-07" db="EMBL/GenBank/DDBJ databases">
        <title>Sequencing the genomes of 1000 actinobacteria strains.</title>
        <authorList>
            <person name="Klenk H.-P."/>
        </authorList>
    </citation>
    <scope>NUCLEOTIDE SEQUENCE [LARGE SCALE GENOMIC DNA]</scope>
    <source>
        <strain evidence="3 4">DSM 100723</strain>
    </source>
</reference>